<gene>
    <name evidence="1" type="ORF">B0H17DRAFT_1335719</name>
</gene>
<evidence type="ECO:0000313" key="1">
    <source>
        <dbReference type="EMBL" id="KAJ7669731.1"/>
    </source>
</evidence>
<proteinExistence type="predicted"/>
<dbReference type="Proteomes" id="UP001221757">
    <property type="component" value="Unassembled WGS sequence"/>
</dbReference>
<name>A0AAD7D1Z2_MYCRO</name>
<protein>
    <submittedName>
        <fullName evidence="1">Uncharacterized protein</fullName>
    </submittedName>
</protein>
<dbReference type="AlphaFoldDB" id="A0AAD7D1Z2"/>
<reference evidence="1" key="1">
    <citation type="submission" date="2023-03" db="EMBL/GenBank/DDBJ databases">
        <title>Massive genome expansion in bonnet fungi (Mycena s.s.) driven by repeated elements and novel gene families across ecological guilds.</title>
        <authorList>
            <consortium name="Lawrence Berkeley National Laboratory"/>
            <person name="Harder C.B."/>
            <person name="Miyauchi S."/>
            <person name="Viragh M."/>
            <person name="Kuo A."/>
            <person name="Thoen E."/>
            <person name="Andreopoulos B."/>
            <person name="Lu D."/>
            <person name="Skrede I."/>
            <person name="Drula E."/>
            <person name="Henrissat B."/>
            <person name="Morin E."/>
            <person name="Kohler A."/>
            <person name="Barry K."/>
            <person name="LaButti K."/>
            <person name="Morin E."/>
            <person name="Salamov A."/>
            <person name="Lipzen A."/>
            <person name="Mereny Z."/>
            <person name="Hegedus B."/>
            <person name="Baldrian P."/>
            <person name="Stursova M."/>
            <person name="Weitz H."/>
            <person name="Taylor A."/>
            <person name="Grigoriev I.V."/>
            <person name="Nagy L.G."/>
            <person name="Martin F."/>
            <person name="Kauserud H."/>
        </authorList>
    </citation>
    <scope>NUCLEOTIDE SEQUENCE</scope>
    <source>
        <strain evidence="1">CBHHK067</strain>
    </source>
</reference>
<keyword evidence="2" id="KW-1185">Reference proteome</keyword>
<organism evidence="1 2">
    <name type="scientific">Mycena rosella</name>
    <name type="common">Pink bonnet</name>
    <name type="synonym">Agaricus rosellus</name>
    <dbReference type="NCBI Taxonomy" id="1033263"/>
    <lineage>
        <taxon>Eukaryota</taxon>
        <taxon>Fungi</taxon>
        <taxon>Dikarya</taxon>
        <taxon>Basidiomycota</taxon>
        <taxon>Agaricomycotina</taxon>
        <taxon>Agaricomycetes</taxon>
        <taxon>Agaricomycetidae</taxon>
        <taxon>Agaricales</taxon>
        <taxon>Marasmiineae</taxon>
        <taxon>Mycenaceae</taxon>
        <taxon>Mycena</taxon>
    </lineage>
</organism>
<accession>A0AAD7D1Z2</accession>
<sequence length="221" mass="23662">MSERPSHLACHFTGDWDLSLFSKRLLGLQELVVHFYFTPAMTRNRATGGCASTPDLAPELPAPFTAADLRDGGVPGGSSVLTRPSASSLECAPLAVRRSATLIRGADVCTSATRTPLARRASCVVLGFGPHAQPLVDAVGSLRRRRTTVSRARTHTSGGEMQRGCPRASDCGYLRGHGPRAYVAVGRRGFGTCCQCGRAHTSYRDVEDLRRFSAPARATHP</sequence>
<comment type="caution">
    <text evidence="1">The sequence shown here is derived from an EMBL/GenBank/DDBJ whole genome shotgun (WGS) entry which is preliminary data.</text>
</comment>
<evidence type="ECO:0000313" key="2">
    <source>
        <dbReference type="Proteomes" id="UP001221757"/>
    </source>
</evidence>
<dbReference type="EMBL" id="JARKIE010000185">
    <property type="protein sequence ID" value="KAJ7669731.1"/>
    <property type="molecule type" value="Genomic_DNA"/>
</dbReference>